<dbReference type="EMBL" id="JASDAP010000016">
    <property type="protein sequence ID" value="KAK1890580.1"/>
    <property type="molecule type" value="Genomic_DNA"/>
</dbReference>
<dbReference type="PANTHER" id="PTHR31751:SF44">
    <property type="entry name" value="SI:CH211-211K8.4-RELATED"/>
    <property type="match status" value="1"/>
</dbReference>
<name>A0AAD9BVA1_DISEL</name>
<accession>A0AAD9BVA1</accession>
<keyword evidence="3" id="KW-1185">Reference proteome</keyword>
<evidence type="ECO:0000313" key="2">
    <source>
        <dbReference type="EMBL" id="KAK1890580.1"/>
    </source>
</evidence>
<gene>
    <name evidence="2" type="ORF">KUDE01_015251</name>
</gene>
<keyword evidence="2" id="KW-0808">Transferase</keyword>
<evidence type="ECO:0000256" key="1">
    <source>
        <dbReference type="SAM" id="MobiDB-lite"/>
    </source>
</evidence>
<organism evidence="2 3">
    <name type="scientific">Dissostichus eleginoides</name>
    <name type="common">Patagonian toothfish</name>
    <name type="synonym">Dissostichus amissus</name>
    <dbReference type="NCBI Taxonomy" id="100907"/>
    <lineage>
        <taxon>Eukaryota</taxon>
        <taxon>Metazoa</taxon>
        <taxon>Chordata</taxon>
        <taxon>Craniata</taxon>
        <taxon>Vertebrata</taxon>
        <taxon>Euteleostomi</taxon>
        <taxon>Actinopterygii</taxon>
        <taxon>Neopterygii</taxon>
        <taxon>Teleostei</taxon>
        <taxon>Neoteleostei</taxon>
        <taxon>Acanthomorphata</taxon>
        <taxon>Eupercaria</taxon>
        <taxon>Perciformes</taxon>
        <taxon>Notothenioidei</taxon>
        <taxon>Nototheniidae</taxon>
        <taxon>Dissostichus</taxon>
    </lineage>
</organism>
<feature type="region of interest" description="Disordered" evidence="1">
    <location>
        <begin position="1"/>
        <end position="37"/>
    </location>
</feature>
<dbReference type="AlphaFoldDB" id="A0AAD9BVA1"/>
<dbReference type="Proteomes" id="UP001228049">
    <property type="component" value="Unassembled WGS sequence"/>
</dbReference>
<feature type="compositionally biased region" description="Polar residues" evidence="1">
    <location>
        <begin position="100"/>
        <end position="111"/>
    </location>
</feature>
<comment type="caution">
    <text evidence="2">The sequence shown here is derived from an EMBL/GenBank/DDBJ whole genome shotgun (WGS) entry which is preliminary data.</text>
</comment>
<proteinExistence type="predicted"/>
<feature type="region of interest" description="Disordered" evidence="1">
    <location>
        <begin position="100"/>
        <end position="159"/>
    </location>
</feature>
<feature type="compositionally biased region" description="Acidic residues" evidence="1">
    <location>
        <begin position="127"/>
        <end position="142"/>
    </location>
</feature>
<feature type="compositionally biased region" description="Polar residues" evidence="1">
    <location>
        <begin position="13"/>
        <end position="37"/>
    </location>
</feature>
<dbReference type="GO" id="GO:0016740">
    <property type="term" value="F:transferase activity"/>
    <property type="evidence" value="ECO:0007669"/>
    <property type="project" value="UniProtKB-KW"/>
</dbReference>
<reference evidence="2" key="1">
    <citation type="submission" date="2023-04" db="EMBL/GenBank/DDBJ databases">
        <title>Chromosome-level genome of Chaenocephalus aceratus.</title>
        <authorList>
            <person name="Park H."/>
        </authorList>
    </citation>
    <scope>NUCLEOTIDE SEQUENCE</scope>
    <source>
        <strain evidence="2">DE</strain>
        <tissue evidence="2">Muscle</tissue>
    </source>
</reference>
<evidence type="ECO:0000313" key="3">
    <source>
        <dbReference type="Proteomes" id="UP001228049"/>
    </source>
</evidence>
<protein>
    <submittedName>
        <fullName evidence="2">Acetyl-coenzyme A carboxylase carboxyl transferase subunit beta 2</fullName>
    </submittedName>
</protein>
<dbReference type="PANTHER" id="PTHR31751">
    <property type="entry name" value="SI:CH211-108C17.2-RELATED-RELATED"/>
    <property type="match status" value="1"/>
</dbReference>
<sequence length="312" mass="34291">MFTRLARSKQELRSTSQQDPGTPHRSSTVGCQTDRTQTVSVGTLQRAETRSVGTQTVACKVSAVSVATQLSWGTLKSAHVRSKGIQATVSFKNVGTKTSTYPEFPLASTTPIKGPGLGPSKRPRLELEEEQGETSTEFEETLDSSYHPDDTVEESDVSLQTRSTHSDAKYIVFESCLGPLFEKCPVCKRDCDVQRRKMGTFVAFTQRCPNCSYFRQWESQPIIGSTPVGNLQLSAAIYFTGASFFQLQKGTQPSSGATHSCTWEATPLWTSSLFRLCLAAMHHNENADREQATTAAGQHVFEVEKDPTCSKL</sequence>